<dbReference type="AlphaFoldDB" id="V6DN65"/>
<comment type="caution">
    <text evidence="1">The sequence shown here is derived from an EMBL/GenBank/DDBJ whole genome shotgun (WGS) entry which is preliminary data.</text>
</comment>
<organism evidence="1">
    <name type="scientific">Ligilactobacillus salivarius cp400</name>
    <dbReference type="NCBI Taxonomy" id="1273133"/>
    <lineage>
        <taxon>Bacteria</taxon>
        <taxon>Bacillati</taxon>
        <taxon>Bacillota</taxon>
        <taxon>Bacilli</taxon>
        <taxon>Lactobacillales</taxon>
        <taxon>Lactobacillaceae</taxon>
        <taxon>Ligilactobacillus</taxon>
    </lineage>
</organism>
<proteinExistence type="predicted"/>
<gene>
    <name evidence="1" type="ORF">LSCP400_20451</name>
</gene>
<name>V6DN65_9LACO</name>
<sequence>MKRGFEYALKNNGLIYGVLAQLNYKVGHPDFEDMFEEARILGSLSKRTDAKILIIIFKLLDESLIVFCFK</sequence>
<accession>V6DN65</accession>
<reference evidence="1" key="1">
    <citation type="submission" date="2013-10" db="EMBL/GenBank/DDBJ databases">
        <authorList>
            <person name="Crossman L."/>
        </authorList>
    </citation>
    <scope>NUCLEOTIDE SEQUENCE</scope>
</reference>
<evidence type="ECO:0000313" key="1">
    <source>
        <dbReference type="EMBL" id="CDK36216.1"/>
    </source>
</evidence>
<protein>
    <submittedName>
        <fullName evidence="1">Uncharacterized protein</fullName>
    </submittedName>
</protein>
<reference evidence="1" key="2">
    <citation type="journal article" date="2014" name="Genome Announc.">
        <title>Draft Genome Sequence of a Novel Lactobacillus salivarius Strain Isolated from Piglet.</title>
        <authorList>
            <person name="Mackenzie D.A."/>
            <person name="McLay K."/>
            <person name="Roos S."/>
            <person name="Walter J."/>
            <person name="Swarbreck D."/>
            <person name="Drou N."/>
            <person name="Crossman L.C."/>
            <person name="Juge N."/>
        </authorList>
    </citation>
    <scope>NUCLEOTIDE SEQUENCE [LARGE SCALE GENOMIC DNA]</scope>
    <source>
        <strain>cp400</strain>
    </source>
</reference>
<dbReference type="EMBL" id="CBVR010000051">
    <property type="protein sequence ID" value="CDK36216.1"/>
    <property type="molecule type" value="Genomic_DNA"/>
</dbReference>